<evidence type="ECO:0000256" key="2">
    <source>
        <dbReference type="SAM" id="MobiDB-lite"/>
    </source>
</evidence>
<evidence type="ECO:0000313" key="6">
    <source>
        <dbReference type="Proteomes" id="UP000813385"/>
    </source>
</evidence>
<dbReference type="InterPro" id="IPR002889">
    <property type="entry name" value="WSC_carb-bd"/>
</dbReference>
<dbReference type="PANTHER" id="PTHR45964">
    <property type="entry name" value="WSCD FAMILY MEMBER CG9164"/>
    <property type="match status" value="1"/>
</dbReference>
<dbReference type="EMBL" id="JAGPXD010000001">
    <property type="protein sequence ID" value="KAH7374808.1"/>
    <property type="molecule type" value="Genomic_DNA"/>
</dbReference>
<dbReference type="PANTHER" id="PTHR45964:SF5">
    <property type="entry name" value="WSCD FAMILY MEMBER CG9164"/>
    <property type="match status" value="1"/>
</dbReference>
<dbReference type="Pfam" id="PF01822">
    <property type="entry name" value="WSC"/>
    <property type="match status" value="2"/>
</dbReference>
<sequence>MASFTLRAALAASAVLLAQPAAAWNTEYPACPSPFTPFVYKGCYADPVQKGLVFRSTVPSDDMTVEKCNAICKGNNFKYSGLEYYGICYCGNVLNADAADSEANCNTACAGDPKQTCGGDDYFSVYSDPTFPDAPFAVTDYADQGCHTDLVNGGRALGWLADLPSQDMTPAKCLDSCHADGLPYAGLEYGSECWCGTILAASSLAVDIGQCAKPCSGALDLLCGDGNRLSLFKAKWGSSKPCGSETKVKTSTTSTTSSTATAKTTTTTPVTTTGKQEPPKSTTDKPEPPKSTTGKPEPPKSTTDKPEPPKSTTDRPEPPKSTTTGKPEPPKSTTDRPEPPKSTTDRPEPPKSSTGKPEPPKSTTDKPEPPKSTTGRPEPPKSTTDRPEPPKTTTDKPEPPKTTTGKPEPPKSSDKPEPPKSSEKPEPPKSSEKPEPPKTTTKPIESTLVTTTRGTATTAAPPVCTTVVPSHNYCCGGWCSQNLPDFDDHQGCKKSRAFCHLQTAACFKYAGWPAAWECHKFKQWCNSVNSYCDSDCSTKKGSCSRHHCLGRNPPKGGPPPVTKTVPCSPGTTTTPTTTTTPPVVPSPEGLCIQPQDEEHNYGPGNPVGGIDLPIVTCNNDREDHGKGNHFKCYSERQFDQSPSFERKELYKACSLACVEQYDQCIEGYAEGGIDKPQRRKRSLGDKDKDKDGKGRKDDEDDDKKGGKKDKDGKDRDDDDGNKDRKDKDGKDRDDNDRKDGKKDKDGKGRDGDNDDDDDDKKGGKKDKDDKKDKDGKDNKDDKEKKARKRRCKIQYGDCISENRRAEANSFCLKYDQQ</sequence>
<feature type="domain" description="WSC" evidence="4">
    <location>
        <begin position="140"/>
        <end position="235"/>
    </location>
</feature>
<feature type="chain" id="PRO_5035450469" description="WSC domain-containing protein" evidence="3">
    <location>
        <begin position="24"/>
        <end position="817"/>
    </location>
</feature>
<organism evidence="5 6">
    <name type="scientific">Plectosphaerella cucumerina</name>
    <dbReference type="NCBI Taxonomy" id="40658"/>
    <lineage>
        <taxon>Eukaryota</taxon>
        <taxon>Fungi</taxon>
        <taxon>Dikarya</taxon>
        <taxon>Ascomycota</taxon>
        <taxon>Pezizomycotina</taxon>
        <taxon>Sordariomycetes</taxon>
        <taxon>Hypocreomycetidae</taxon>
        <taxon>Glomerellales</taxon>
        <taxon>Plectosphaerellaceae</taxon>
        <taxon>Plectosphaerella</taxon>
    </lineage>
</organism>
<keyword evidence="6" id="KW-1185">Reference proteome</keyword>
<keyword evidence="1" id="KW-0677">Repeat</keyword>
<dbReference type="PROSITE" id="PS51212">
    <property type="entry name" value="WSC"/>
    <property type="match status" value="2"/>
</dbReference>
<dbReference type="SMART" id="SM00321">
    <property type="entry name" value="WSC"/>
    <property type="match status" value="2"/>
</dbReference>
<protein>
    <recommendedName>
        <fullName evidence="4">WSC domain-containing protein</fullName>
    </recommendedName>
</protein>
<reference evidence="5" key="1">
    <citation type="journal article" date="2021" name="Nat. Commun.">
        <title>Genetic determinants of endophytism in the Arabidopsis root mycobiome.</title>
        <authorList>
            <person name="Mesny F."/>
            <person name="Miyauchi S."/>
            <person name="Thiergart T."/>
            <person name="Pickel B."/>
            <person name="Atanasova L."/>
            <person name="Karlsson M."/>
            <person name="Huettel B."/>
            <person name="Barry K.W."/>
            <person name="Haridas S."/>
            <person name="Chen C."/>
            <person name="Bauer D."/>
            <person name="Andreopoulos W."/>
            <person name="Pangilinan J."/>
            <person name="LaButti K."/>
            <person name="Riley R."/>
            <person name="Lipzen A."/>
            <person name="Clum A."/>
            <person name="Drula E."/>
            <person name="Henrissat B."/>
            <person name="Kohler A."/>
            <person name="Grigoriev I.V."/>
            <person name="Martin F.M."/>
            <person name="Hacquard S."/>
        </authorList>
    </citation>
    <scope>NUCLEOTIDE SEQUENCE</scope>
    <source>
        <strain evidence="5">MPI-CAGE-AT-0016</strain>
    </source>
</reference>
<gene>
    <name evidence="5" type="ORF">B0T11DRAFT_334319</name>
</gene>
<feature type="compositionally biased region" description="Low complexity" evidence="2">
    <location>
        <begin position="249"/>
        <end position="273"/>
    </location>
</feature>
<feature type="region of interest" description="Disordered" evidence="2">
    <location>
        <begin position="674"/>
        <end position="805"/>
    </location>
</feature>
<accession>A0A8K0X8Q4</accession>
<feature type="region of interest" description="Disordered" evidence="2">
    <location>
        <begin position="554"/>
        <end position="586"/>
    </location>
</feature>
<feature type="signal peptide" evidence="3">
    <location>
        <begin position="1"/>
        <end position="23"/>
    </location>
</feature>
<feature type="compositionally biased region" description="Low complexity" evidence="2">
    <location>
        <begin position="438"/>
        <end position="450"/>
    </location>
</feature>
<dbReference type="AlphaFoldDB" id="A0A8K0X8Q4"/>
<feature type="compositionally biased region" description="Low complexity" evidence="2">
    <location>
        <begin position="562"/>
        <end position="581"/>
    </location>
</feature>
<dbReference type="OrthoDB" id="5985073at2759"/>
<comment type="caution">
    <text evidence="5">The sequence shown here is derived from an EMBL/GenBank/DDBJ whole genome shotgun (WGS) entry which is preliminary data.</text>
</comment>
<feature type="compositionally biased region" description="Basic and acidic residues" evidence="2">
    <location>
        <begin position="674"/>
        <end position="751"/>
    </location>
</feature>
<feature type="compositionally biased region" description="Basic and acidic residues" evidence="2">
    <location>
        <begin position="408"/>
        <end position="436"/>
    </location>
</feature>
<evidence type="ECO:0000256" key="3">
    <source>
        <dbReference type="SAM" id="SignalP"/>
    </source>
</evidence>
<evidence type="ECO:0000256" key="1">
    <source>
        <dbReference type="ARBA" id="ARBA00022737"/>
    </source>
</evidence>
<feature type="compositionally biased region" description="Basic and acidic residues" evidence="2">
    <location>
        <begin position="759"/>
        <end position="784"/>
    </location>
</feature>
<feature type="compositionally biased region" description="Basic and acidic residues" evidence="2">
    <location>
        <begin position="383"/>
        <end position="399"/>
    </location>
</feature>
<keyword evidence="3" id="KW-0732">Signal</keyword>
<dbReference type="InterPro" id="IPR051589">
    <property type="entry name" value="Sialate-O-sulfotransferase"/>
</dbReference>
<feature type="region of interest" description="Disordered" evidence="2">
    <location>
        <begin position="237"/>
        <end position="450"/>
    </location>
</feature>
<evidence type="ECO:0000259" key="4">
    <source>
        <dbReference type="PROSITE" id="PS51212"/>
    </source>
</evidence>
<feature type="compositionally biased region" description="Basic and acidic residues" evidence="2">
    <location>
        <begin position="302"/>
        <end position="318"/>
    </location>
</feature>
<name>A0A8K0X8Q4_9PEZI</name>
<feature type="compositionally biased region" description="Basic and acidic residues" evidence="2">
    <location>
        <begin position="333"/>
        <end position="349"/>
    </location>
</feature>
<proteinExistence type="predicted"/>
<evidence type="ECO:0000313" key="5">
    <source>
        <dbReference type="EMBL" id="KAH7374808.1"/>
    </source>
</evidence>
<dbReference type="Proteomes" id="UP000813385">
    <property type="component" value="Unassembled WGS sequence"/>
</dbReference>
<feature type="domain" description="WSC" evidence="4">
    <location>
        <begin position="37"/>
        <end position="129"/>
    </location>
</feature>